<dbReference type="InterPro" id="IPR011048">
    <property type="entry name" value="Haem_d1_sf"/>
</dbReference>
<dbReference type="Pfam" id="PF16819">
    <property type="entry name" value="DUF5074"/>
    <property type="match status" value="1"/>
</dbReference>
<comment type="caution">
    <text evidence="1">The sequence shown here is derived from an EMBL/GenBank/DDBJ whole genome shotgun (WGS) entry which is preliminary data.</text>
</comment>
<dbReference type="SUPFAM" id="SSF51004">
    <property type="entry name" value="C-terminal (heme d1) domain of cytochrome cd1-nitrite reductase"/>
    <property type="match status" value="1"/>
</dbReference>
<dbReference type="EMBL" id="VSSQ01000280">
    <property type="protein sequence ID" value="MPL89432.1"/>
    <property type="molecule type" value="Genomic_DNA"/>
</dbReference>
<gene>
    <name evidence="1" type="ORF">SDC9_35467</name>
</gene>
<protein>
    <recommendedName>
        <fullName evidence="2">Surface layer protein</fullName>
    </recommendedName>
</protein>
<evidence type="ECO:0000313" key="1">
    <source>
        <dbReference type="EMBL" id="MPL89432.1"/>
    </source>
</evidence>
<dbReference type="PROSITE" id="PS51257">
    <property type="entry name" value="PROKAR_LIPOPROTEIN"/>
    <property type="match status" value="1"/>
</dbReference>
<dbReference type="InterPro" id="IPR051200">
    <property type="entry name" value="Host-pathogen_enzymatic-act"/>
</dbReference>
<dbReference type="PANTHER" id="PTHR47197">
    <property type="entry name" value="PROTEIN NIRF"/>
    <property type="match status" value="1"/>
</dbReference>
<dbReference type="Gene3D" id="2.130.10.10">
    <property type="entry name" value="YVTN repeat-like/Quinoprotein amine dehydrogenase"/>
    <property type="match status" value="1"/>
</dbReference>
<dbReference type="PANTHER" id="PTHR47197:SF3">
    <property type="entry name" value="DIHYDRO-HEME D1 DEHYDROGENASE"/>
    <property type="match status" value="1"/>
</dbReference>
<evidence type="ECO:0008006" key="2">
    <source>
        <dbReference type="Google" id="ProtNLM"/>
    </source>
</evidence>
<proteinExistence type="predicted"/>
<name>A0A644VFH1_9ZZZZ</name>
<dbReference type="InterPro" id="IPR031815">
    <property type="entry name" value="DUF5074"/>
</dbReference>
<sequence>MKNSFKFLLIAFAAILLFTSCEKDTPGTDVTFEQKVLIINQGNFTEHSASLSLFDEKTMTITNRIYETANSGISIGATIISGTVSPQKEAYLVCNNPDKIDIVDAATGKLKSSITNSLASPRNMIFAGDKLFVTNWDYNYEVNDLGWWEYPDSYIAVYDAVSKALVKRIPAGTDAEGIAMFGTRLFVAVKEGVRVFDASREDYPVIATIRPSGVTGNAKHLVFDSSYKLWASFPDKGLVRIDPSSLVADKVVDIPVDSMDGFITSDGKGKKIYTYKTEYDSNYNPTGASIFSMDVANFSISEVFTGTYFYGVGVSPSTGNIFTAETSFSSNSLLKVAGPDGILKTSAGAGIGTSRYLFF</sequence>
<accession>A0A644VFH1</accession>
<reference evidence="1" key="1">
    <citation type="submission" date="2019-08" db="EMBL/GenBank/DDBJ databases">
        <authorList>
            <person name="Kucharzyk K."/>
            <person name="Murdoch R.W."/>
            <person name="Higgins S."/>
            <person name="Loffler F."/>
        </authorList>
    </citation>
    <scope>NUCLEOTIDE SEQUENCE</scope>
</reference>
<organism evidence="1">
    <name type="scientific">bioreactor metagenome</name>
    <dbReference type="NCBI Taxonomy" id="1076179"/>
    <lineage>
        <taxon>unclassified sequences</taxon>
        <taxon>metagenomes</taxon>
        <taxon>ecological metagenomes</taxon>
    </lineage>
</organism>
<dbReference type="AlphaFoldDB" id="A0A644VFH1"/>
<dbReference type="InterPro" id="IPR015943">
    <property type="entry name" value="WD40/YVTN_repeat-like_dom_sf"/>
</dbReference>